<dbReference type="GO" id="GO:0016020">
    <property type="term" value="C:membrane"/>
    <property type="evidence" value="ECO:0007669"/>
    <property type="project" value="InterPro"/>
</dbReference>
<evidence type="ECO:0008006" key="6">
    <source>
        <dbReference type="Google" id="ProtNLM"/>
    </source>
</evidence>
<reference evidence="4 5" key="1">
    <citation type="submission" date="2016-09" db="EMBL/GenBank/DDBJ databases">
        <title>Chromobacterium muskegensis sp. nov., an insecticidal bacterium isolated from Sphagnum bogs.</title>
        <authorList>
            <person name="Sparks M.E."/>
            <person name="Blackburn M.B."/>
            <person name="Gundersen-Rindal D.E."/>
            <person name="Mitchell A."/>
            <person name="Farrar R."/>
            <person name="Kuhar D."/>
        </authorList>
    </citation>
    <scope>NUCLEOTIDE SEQUENCE [LARGE SCALE GENOMIC DNA]</scope>
    <source>
        <strain evidence="3 5">14B-1</strain>
        <strain evidence="2 4">37-2</strain>
    </source>
</reference>
<dbReference type="InterPro" id="IPR019029">
    <property type="entry name" value="T3SS_PrgH/EprH-like"/>
</dbReference>
<organism evidence="2 4">
    <name type="scientific">Chromobacterium sphagni</name>
    <dbReference type="NCBI Taxonomy" id="1903179"/>
    <lineage>
        <taxon>Bacteria</taxon>
        <taxon>Pseudomonadati</taxon>
        <taxon>Pseudomonadota</taxon>
        <taxon>Betaproteobacteria</taxon>
        <taxon>Neisseriales</taxon>
        <taxon>Chromobacteriaceae</taxon>
        <taxon>Chromobacterium</taxon>
    </lineage>
</organism>
<evidence type="ECO:0000313" key="3">
    <source>
        <dbReference type="EMBL" id="OHX19704.1"/>
    </source>
</evidence>
<keyword evidence="1" id="KW-0472">Membrane</keyword>
<dbReference type="EMBL" id="MKCS01000003">
    <property type="protein sequence ID" value="OHX10894.1"/>
    <property type="molecule type" value="Genomic_DNA"/>
</dbReference>
<evidence type="ECO:0000313" key="2">
    <source>
        <dbReference type="EMBL" id="OHX10894.1"/>
    </source>
</evidence>
<gene>
    <name evidence="3" type="ORF">BI344_17205</name>
    <name evidence="2" type="ORF">BI347_20095</name>
</gene>
<evidence type="ECO:0000313" key="5">
    <source>
        <dbReference type="Proteomes" id="UP000180280"/>
    </source>
</evidence>
<dbReference type="EMBL" id="MKCT01000029">
    <property type="protein sequence ID" value="OHX19704.1"/>
    <property type="molecule type" value="Genomic_DNA"/>
</dbReference>
<evidence type="ECO:0000256" key="1">
    <source>
        <dbReference type="SAM" id="Phobius"/>
    </source>
</evidence>
<dbReference type="Gene3D" id="2.60.200.20">
    <property type="match status" value="1"/>
</dbReference>
<dbReference type="Pfam" id="PF09480">
    <property type="entry name" value="PrgH"/>
    <property type="match status" value="1"/>
</dbReference>
<dbReference type="AlphaFoldDB" id="A0A1S1WUH3"/>
<dbReference type="Proteomes" id="UP000180280">
    <property type="component" value="Unassembled WGS sequence"/>
</dbReference>
<feature type="transmembrane region" description="Helical" evidence="1">
    <location>
        <begin position="104"/>
        <end position="125"/>
    </location>
</feature>
<dbReference type="STRING" id="1903179.BI347_20095"/>
<protein>
    <recommendedName>
        <fullName evidence="6">Type III secretion system protein PrgH</fullName>
    </recommendedName>
</protein>
<keyword evidence="1" id="KW-1133">Transmembrane helix</keyword>
<proteinExistence type="predicted"/>
<accession>A0A1S1WUH3</accession>
<dbReference type="Proteomes" id="UP000180088">
    <property type="component" value="Unassembled WGS sequence"/>
</dbReference>
<keyword evidence="5" id="KW-1185">Reference proteome</keyword>
<comment type="caution">
    <text evidence="2">The sequence shown here is derived from an EMBL/GenBank/DDBJ whole genome shotgun (WGS) entry which is preliminary data.</text>
</comment>
<keyword evidence="1" id="KW-0812">Transmembrane</keyword>
<dbReference type="Gene3D" id="3.30.300.170">
    <property type="match status" value="1"/>
</dbReference>
<dbReference type="Gene3D" id="3.30.70.1770">
    <property type="match status" value="1"/>
</dbReference>
<sequence>MVGPSQLPSETSALPELPADALYVPLEQGGVNFEVLVADNRASIRQLGESLVEEYPAGFNQLLKVGALELALRPQHLPWLAEILNHPEAAPEQPGQAQRQARPIWPAALALTLLAALAGGGYWLWNTPQRQAAQLSSLLGRDTQRFQVLPGRDGVFYVAAGNDRDGTWAQQALLRGDTGRNTRVVSPRRENERLAHWLADTHPDLPYYRLQLDNPRRPQLWISQQRGALSPDARGKLGRQLAEQLPYADQVDIVPMDDAAAARQAETGLLRLALPYNRKDNRDSVTFVIAGALDDGELQRARQFVDGYYRQWGSRYVQFAIELKDDWLKGKSFKYGNQGYVKMETGHWYFPKPL</sequence>
<evidence type="ECO:0000313" key="4">
    <source>
        <dbReference type="Proteomes" id="UP000180088"/>
    </source>
</evidence>
<dbReference type="NCBIfam" id="TIGR02554">
    <property type="entry name" value="PrgH"/>
    <property type="match status" value="1"/>
</dbReference>
<dbReference type="InterPro" id="IPR013387">
    <property type="entry name" value="T3SS_PrgH/EprH"/>
</dbReference>
<dbReference type="Gene3D" id="3.30.70.1780">
    <property type="match status" value="1"/>
</dbReference>
<name>A0A1S1WUH3_9NEIS</name>